<dbReference type="OrthoDB" id="5914531at2759"/>
<feature type="region of interest" description="Disordered" evidence="3">
    <location>
        <begin position="617"/>
        <end position="638"/>
    </location>
</feature>
<feature type="region of interest" description="Disordered" evidence="3">
    <location>
        <begin position="248"/>
        <end position="336"/>
    </location>
</feature>
<evidence type="ECO:0000256" key="1">
    <source>
        <dbReference type="ARBA" id="ARBA00022999"/>
    </source>
</evidence>
<feature type="compositionally biased region" description="Polar residues" evidence="3">
    <location>
        <begin position="170"/>
        <end position="181"/>
    </location>
</feature>
<keyword evidence="1 2" id="KW-0727">SH2 domain</keyword>
<feature type="compositionally biased region" description="Gly residues" evidence="3">
    <location>
        <begin position="124"/>
        <end position="136"/>
    </location>
</feature>
<accession>A0A0P5ADT7</accession>
<dbReference type="PROSITE" id="PS50001">
    <property type="entry name" value="SH2"/>
    <property type="match status" value="1"/>
</dbReference>
<dbReference type="Pfam" id="PF00017">
    <property type="entry name" value="SH2"/>
    <property type="match status" value="1"/>
</dbReference>
<dbReference type="PANTHER" id="PTHR10337:SF11">
    <property type="entry name" value="DSHC PROTEIN"/>
    <property type="match status" value="1"/>
</dbReference>
<dbReference type="Gene3D" id="3.30.505.10">
    <property type="entry name" value="SH2 domain"/>
    <property type="match status" value="1"/>
</dbReference>
<dbReference type="InterPro" id="IPR051235">
    <property type="entry name" value="CEP152/SHC-Transforming"/>
</dbReference>
<dbReference type="InterPro" id="IPR006020">
    <property type="entry name" value="PTB/PI_dom"/>
</dbReference>
<feature type="region of interest" description="Disordered" evidence="3">
    <location>
        <begin position="155"/>
        <end position="181"/>
    </location>
</feature>
<dbReference type="InterPro" id="IPR011993">
    <property type="entry name" value="PH-like_dom_sf"/>
</dbReference>
<evidence type="ECO:0000256" key="3">
    <source>
        <dbReference type="SAM" id="MobiDB-lite"/>
    </source>
</evidence>
<feature type="region of interest" description="Disordered" evidence="3">
    <location>
        <begin position="757"/>
        <end position="824"/>
    </location>
</feature>
<feature type="domain" description="SH2" evidence="5">
    <location>
        <begin position="1241"/>
        <end position="1332"/>
    </location>
</feature>
<reference evidence="6" key="1">
    <citation type="submission" date="2015-10" db="EMBL/GenBank/DDBJ databases">
        <title>Daphnia magna gene sets from two clonal populations assembled and annotated with EvidentialGene.</title>
        <authorList>
            <person name="Gilbert D."/>
            <person name="Podicheti R."/>
            <person name="Orsini L."/>
            <person name="Colbourne J."/>
            <person name="Pfrender M."/>
        </authorList>
    </citation>
    <scope>NUCLEOTIDE SEQUENCE</scope>
</reference>
<feature type="region of interest" description="Disordered" evidence="3">
    <location>
        <begin position="519"/>
        <end position="539"/>
    </location>
</feature>
<feature type="region of interest" description="Disordered" evidence="3">
    <location>
        <begin position="697"/>
        <end position="726"/>
    </location>
</feature>
<evidence type="ECO:0000259" key="4">
    <source>
        <dbReference type="PROSITE" id="PS01179"/>
    </source>
</evidence>
<dbReference type="InterPro" id="IPR035676">
    <property type="entry name" value="SHC_SH2"/>
</dbReference>
<feature type="domain" description="PID" evidence="4">
    <location>
        <begin position="848"/>
        <end position="1008"/>
    </location>
</feature>
<dbReference type="PRINTS" id="PR00629">
    <property type="entry name" value="SHCPIDOMAIN"/>
</dbReference>
<sequence length="1338" mass="140609">MTTQDWTRMLKSFRTKTYRNLPTVEDRKAGSALNDTRSSSVGLCDDVGEIEDDVDDGICRLGPSDIKSTASDVEAIIKKGTLLPTDWTLSQRVTYRGGGRNDPTTTAGKSNNHQSIGCQEKKSGGGGGGGGGGGEGEGAEDKLLAVRGRSASEPSFLSASRAVKVRVSSPANNPSSYTPPTVKEISSITGLQQQIKAAFGRWRKRGTPSSPSSSALEEEVGGPIREDCFDHPLNVRLSAQSQTFSHPHRLTVFPPFPSGGASPSSSANVSPARSKKSSVFNTSTTPSSAAGGGGNSKSGGSHPFSFVRGLRKRRATRAGEASEAQSNQQHRNLTDLCSDRLRSRTAAESGWPNCTTRLAGQDHFAPFGPLTAKSRSDHSLHRILKEDNTWTVFATLRPPSDKGGSLSKGTTAWTFGLFSDPASQSSHQRRQTSTPSVGKSTKSKAASVAPSPELVHRAFTPCFSTGTPSGLVLPSGGGLFGRNERRTRSLERCSQQRVRGSGAAAAAASSAAGASWGYGSATAQTKAPPPIPSRVRSRSLEKNYTISTTTPHCNRLSAAAVVNNATAAHSTSGSSPAANSGGVGCIGTPLLPVRRNNVPPEVLATWCTFNEAFGGGRPKHQHRLPSEPLTVNDERDSPGSPVFEELFLPPPQKFAALPPPIVTAANPTVAELVNNNNNNKRNSVSAASCCCCSSCSGGHSQSSAGVSCSSKSTPRSSPVPPTHLPETVLYGTREAPVLERHCVEGGEFIIAWLSHSNGSSQQQQQQQQQANPSSGGNRVGAAALVSPPSVPLTSAEMQSSTSSSHSATAATGGNQGLGAASSNGSNRSFINKPARGWLHSDAVIVREGITYFVRYIGCLEVNTSMKSLDFDTRSQIAKECINIVCETAGLKTVDKKRKVDRRIQRILGDAPHMEHAGSDVALTISSGCLRISTLEGSAVVACHDMPNISFASGGDPDTLDFVAYVAKDNIYGRACYVLECGGGLAQDVITTIGQAFELRFKEYLKRTPRPAGTESVLDGRDGVGTASGHNSAGAAPPPWSPDDPEYYNDLPGKVPPDVGPPPVPPLPNYQAPLGGGPVATGTAGTLKKSSAGHQASDRSRHTVDLSDNLIDLNADVSSMGRTESGLAVSTFAGLSGGGNVSSAVVGGNVAGLSPFPDHEYVNGIMGSSSDFKNPPVNKDPFDMHPFSATLPSPLPSALLAPNTGTLGAGSGRPVVTLQRVATKAGKVRVSPFEAQLLQEIWFHGPISRKEAEDLLKQDGDFLVRESQGSQGQYVLTGMQSGHHKHLLLVDPEGVVRTKDRTFESVSHLINFHRNNVLPIISAESVLLLKRPVPRAHHS</sequence>
<dbReference type="EMBL" id="GDIP01201718">
    <property type="protein sequence ID" value="JAJ21684.1"/>
    <property type="molecule type" value="Transcribed_RNA"/>
</dbReference>
<dbReference type="GO" id="GO:0007169">
    <property type="term" value="P:cell surface receptor protein tyrosine kinase signaling pathway"/>
    <property type="evidence" value="ECO:0007669"/>
    <property type="project" value="TreeGrafter"/>
</dbReference>
<dbReference type="SMART" id="SM00462">
    <property type="entry name" value="PTB"/>
    <property type="match status" value="1"/>
</dbReference>
<feature type="region of interest" description="Disordered" evidence="3">
    <location>
        <begin position="93"/>
        <end position="139"/>
    </location>
</feature>
<dbReference type="GO" id="GO:0035556">
    <property type="term" value="P:intracellular signal transduction"/>
    <property type="evidence" value="ECO:0007669"/>
    <property type="project" value="InterPro"/>
</dbReference>
<dbReference type="GO" id="GO:0005886">
    <property type="term" value="C:plasma membrane"/>
    <property type="evidence" value="ECO:0007669"/>
    <property type="project" value="TreeGrafter"/>
</dbReference>
<dbReference type="EMBL" id="GDIP01200519">
    <property type="protein sequence ID" value="JAJ22883.1"/>
    <property type="molecule type" value="Transcribed_RNA"/>
</dbReference>
<dbReference type="SMART" id="SM00252">
    <property type="entry name" value="SH2"/>
    <property type="match status" value="1"/>
</dbReference>
<dbReference type="InterPro" id="IPR000980">
    <property type="entry name" value="SH2"/>
</dbReference>
<dbReference type="Gene3D" id="2.30.29.30">
    <property type="entry name" value="Pleckstrin-homology domain (PH domain)/Phosphotyrosine-binding domain (PTB)"/>
    <property type="match status" value="1"/>
</dbReference>
<feature type="compositionally biased region" description="Low complexity" evidence="3">
    <location>
        <begin position="158"/>
        <end position="169"/>
    </location>
</feature>
<feature type="compositionally biased region" description="Low complexity" evidence="3">
    <location>
        <begin position="423"/>
        <end position="436"/>
    </location>
</feature>
<feature type="compositionally biased region" description="Low complexity" evidence="3">
    <location>
        <begin position="793"/>
        <end position="811"/>
    </location>
</feature>
<name>A0A0P5ADT7_9CRUS</name>
<dbReference type="SUPFAM" id="SSF50729">
    <property type="entry name" value="PH domain-like"/>
    <property type="match status" value="1"/>
</dbReference>
<dbReference type="PRINTS" id="PR00401">
    <property type="entry name" value="SH2DOMAIN"/>
</dbReference>
<dbReference type="PROSITE" id="PS01179">
    <property type="entry name" value="PID"/>
    <property type="match status" value="1"/>
</dbReference>
<feature type="compositionally biased region" description="Low complexity" evidence="3">
    <location>
        <begin position="258"/>
        <end position="271"/>
    </location>
</feature>
<dbReference type="GO" id="GO:0030971">
    <property type="term" value="F:receptor tyrosine kinase binding"/>
    <property type="evidence" value="ECO:0007669"/>
    <property type="project" value="TreeGrafter"/>
</dbReference>
<evidence type="ECO:0000259" key="5">
    <source>
        <dbReference type="PROSITE" id="PS50001"/>
    </source>
</evidence>
<dbReference type="FunFam" id="3.30.505.10:FF:000005">
    <property type="entry name" value="SHC-transforming protein 1 isoform 3"/>
    <property type="match status" value="1"/>
</dbReference>
<dbReference type="Pfam" id="PF00640">
    <property type="entry name" value="PID"/>
    <property type="match status" value="1"/>
</dbReference>
<dbReference type="CDD" id="cd09925">
    <property type="entry name" value="SH2_SHC"/>
    <property type="match status" value="1"/>
</dbReference>
<dbReference type="FunFam" id="2.30.29.30:FF:000377">
    <property type="entry name" value="Shc transforming protein"/>
    <property type="match status" value="1"/>
</dbReference>
<feature type="region of interest" description="Disordered" evidence="3">
    <location>
        <begin position="419"/>
        <end position="450"/>
    </location>
</feature>
<dbReference type="InterPro" id="IPR006019">
    <property type="entry name" value="PID_Shc-like"/>
</dbReference>
<evidence type="ECO:0000313" key="6">
    <source>
        <dbReference type="EMBL" id="JAJ22883.1"/>
    </source>
</evidence>
<reference evidence="6" key="2">
    <citation type="submission" date="2015-10" db="EMBL/GenBank/DDBJ databases">
        <authorList>
            <person name="Gilbert D.G."/>
        </authorList>
    </citation>
    <scope>NUCLEOTIDE SEQUENCE</scope>
</reference>
<organism evidence="6">
    <name type="scientific">Daphnia magna</name>
    <dbReference type="NCBI Taxonomy" id="35525"/>
    <lineage>
        <taxon>Eukaryota</taxon>
        <taxon>Metazoa</taxon>
        <taxon>Ecdysozoa</taxon>
        <taxon>Arthropoda</taxon>
        <taxon>Crustacea</taxon>
        <taxon>Branchiopoda</taxon>
        <taxon>Diplostraca</taxon>
        <taxon>Cladocera</taxon>
        <taxon>Anomopoda</taxon>
        <taxon>Daphniidae</taxon>
        <taxon>Daphnia</taxon>
    </lineage>
</organism>
<feature type="region of interest" description="Disordered" evidence="3">
    <location>
        <begin position="201"/>
        <end position="220"/>
    </location>
</feature>
<feature type="compositionally biased region" description="Pro residues" evidence="3">
    <location>
        <begin position="1053"/>
        <end position="1067"/>
    </location>
</feature>
<protein>
    <submittedName>
        <fullName evidence="6">SHC-transforming protein</fullName>
    </submittedName>
</protein>
<feature type="region of interest" description="Disordered" evidence="3">
    <location>
        <begin position="1009"/>
        <end position="1102"/>
    </location>
</feature>
<proteinExistence type="predicted"/>
<feature type="compositionally biased region" description="Low complexity" evidence="3">
    <location>
        <begin position="697"/>
        <end position="716"/>
    </location>
</feature>
<evidence type="ECO:0000256" key="2">
    <source>
        <dbReference type="PROSITE-ProRule" id="PRU00191"/>
    </source>
</evidence>
<dbReference type="InterPro" id="IPR036860">
    <property type="entry name" value="SH2_dom_sf"/>
</dbReference>
<dbReference type="SUPFAM" id="SSF55550">
    <property type="entry name" value="SH2 domain"/>
    <property type="match status" value="1"/>
</dbReference>
<feature type="compositionally biased region" description="Polar residues" evidence="3">
    <location>
        <begin position="102"/>
        <end position="117"/>
    </location>
</feature>
<dbReference type="CDD" id="cd01209">
    <property type="entry name" value="PTB_Shc"/>
    <property type="match status" value="1"/>
</dbReference>
<dbReference type="PANTHER" id="PTHR10337">
    <property type="entry name" value="SHC TRANSFORMING PROTEIN"/>
    <property type="match status" value="1"/>
</dbReference>